<sequence>MVTQRKKWLSGVVAGLLMAASVTASAEEKTLHVYNWSDYIAPDTLAKFQKETGIKVVYDVFDSNEVLEGKLMAGSTGYDLVVPSSNFLERQSQAGIFAPLDKSKIPNYKNLDPEMLQLVAHNDKDNKYGIPYMMVTTGIGYNVDKVKAVLGKDAPVNSWDLIFKPENLEKLKSCGVSFLDAPSEVYATVLHYLGKDPNSTNAADYTGAANDLLLKLRPNIRYFHSSQYINDLANGDICVAIGWSGDVMQAANRAKEAKNGVNVAYAIPKEGALTYFDMFAMPADAKNKEAAYQFLNFLLKPDVMADISNHVYYANAVKDSTPLVNAEVRDNPNVYPPADIRAKLFTLNVQSPKLDRVITRAWTKVKSGK</sequence>
<comment type="caution">
    <text evidence="8">The sequence shown here is derived from an EMBL/GenBank/DDBJ whole genome shotgun (WGS) entry which is preliminary data.</text>
</comment>
<dbReference type="PIRSF" id="PIRSF019574">
    <property type="entry name" value="Periplasmic_polyamine_BP"/>
    <property type="match status" value="1"/>
</dbReference>
<dbReference type="InterPro" id="IPR001188">
    <property type="entry name" value="Sperm_putr-bd"/>
</dbReference>
<keyword evidence="4 7" id="KW-0732">Signal</keyword>
<reference evidence="8 9" key="1">
    <citation type="submission" date="2016-09" db="EMBL/GenBank/DDBJ databases">
        <title>Serratia marcescens MSU-97 and epiphytic antimycotic-producing bacteria.</title>
        <authorList>
            <person name="Matilla M.A."/>
        </authorList>
    </citation>
    <scope>NUCLEOTIDE SEQUENCE [LARGE SCALE GENOMIC DNA]</scope>
    <source>
        <strain evidence="8 9">MSU-97</strain>
    </source>
</reference>
<dbReference type="InterPro" id="IPR006059">
    <property type="entry name" value="SBP"/>
</dbReference>
<proteinExistence type="inferred from homology"/>
<gene>
    <name evidence="8" type="ORF">BHU62_01170</name>
</gene>
<dbReference type="PANTHER" id="PTHR30222">
    <property type="entry name" value="SPERMIDINE/PUTRESCINE-BINDING PERIPLASMIC PROTEIN"/>
    <property type="match status" value="1"/>
</dbReference>
<dbReference type="Gene3D" id="3.40.190.10">
    <property type="entry name" value="Periplasmic binding protein-like II"/>
    <property type="match status" value="2"/>
</dbReference>
<evidence type="ECO:0000256" key="2">
    <source>
        <dbReference type="ARBA" id="ARBA00007173"/>
    </source>
</evidence>
<keyword evidence="5 6" id="KW-0574">Periplasm</keyword>
<organism evidence="8 9">
    <name type="scientific">Serratia marcescens</name>
    <dbReference type="NCBI Taxonomy" id="615"/>
    <lineage>
        <taxon>Bacteria</taxon>
        <taxon>Pseudomonadati</taxon>
        <taxon>Pseudomonadota</taxon>
        <taxon>Gammaproteobacteria</taxon>
        <taxon>Enterobacterales</taxon>
        <taxon>Yersiniaceae</taxon>
        <taxon>Serratia</taxon>
    </lineage>
</organism>
<evidence type="ECO:0000256" key="4">
    <source>
        <dbReference type="ARBA" id="ARBA00022729"/>
    </source>
</evidence>
<name>A0A1Q4P6C8_SERMA</name>
<evidence type="ECO:0000256" key="7">
    <source>
        <dbReference type="SAM" id="SignalP"/>
    </source>
</evidence>
<dbReference type="AlphaFoldDB" id="A0A1Q4P6C8"/>
<evidence type="ECO:0000256" key="6">
    <source>
        <dbReference type="PIRNR" id="PIRNR019574"/>
    </source>
</evidence>
<evidence type="ECO:0000256" key="3">
    <source>
        <dbReference type="ARBA" id="ARBA00022448"/>
    </source>
</evidence>
<dbReference type="Pfam" id="PF13416">
    <property type="entry name" value="SBP_bac_8"/>
    <property type="match status" value="1"/>
</dbReference>
<dbReference type="GO" id="GO:0015846">
    <property type="term" value="P:polyamine transport"/>
    <property type="evidence" value="ECO:0007669"/>
    <property type="project" value="InterPro"/>
</dbReference>
<dbReference type="FunFam" id="3.40.190.10:FF:000049">
    <property type="entry name" value="Putrescine-binding periplasmic protein"/>
    <property type="match status" value="1"/>
</dbReference>
<dbReference type="GO" id="GO:0030313">
    <property type="term" value="C:cell envelope"/>
    <property type="evidence" value="ECO:0007669"/>
    <property type="project" value="UniProtKB-ARBA"/>
</dbReference>
<dbReference type="Proteomes" id="UP000185770">
    <property type="component" value="Unassembled WGS sequence"/>
</dbReference>
<feature type="chain" id="PRO_5013089417" description="Putrescine-binding periplasmic protein" evidence="7">
    <location>
        <begin position="27"/>
        <end position="369"/>
    </location>
</feature>
<dbReference type="OrthoDB" id="9769319at2"/>
<evidence type="ECO:0000313" key="8">
    <source>
        <dbReference type="EMBL" id="OKB68686.1"/>
    </source>
</evidence>
<keyword evidence="3 6" id="KW-0813">Transport</keyword>
<comment type="similarity">
    <text evidence="2 6">Belongs to the bacterial solute-binding protein PotD/PotF family.</text>
</comment>
<feature type="signal peptide" evidence="7">
    <location>
        <begin position="1"/>
        <end position="26"/>
    </location>
</feature>
<comment type="subcellular location">
    <subcellularLocation>
        <location evidence="1 6">Periplasm</location>
    </subcellularLocation>
</comment>
<dbReference type="GO" id="GO:0042597">
    <property type="term" value="C:periplasmic space"/>
    <property type="evidence" value="ECO:0007669"/>
    <property type="project" value="UniProtKB-SubCell"/>
</dbReference>
<evidence type="ECO:0000256" key="1">
    <source>
        <dbReference type="ARBA" id="ARBA00004418"/>
    </source>
</evidence>
<protein>
    <recommendedName>
        <fullName evidence="6">Putrescine-binding periplasmic protein</fullName>
    </recommendedName>
</protein>
<dbReference type="GO" id="GO:0019808">
    <property type="term" value="F:polyamine binding"/>
    <property type="evidence" value="ECO:0007669"/>
    <property type="project" value="InterPro"/>
</dbReference>
<evidence type="ECO:0000256" key="5">
    <source>
        <dbReference type="ARBA" id="ARBA00022764"/>
    </source>
</evidence>
<dbReference type="NCBIfam" id="NF007962">
    <property type="entry name" value="PRK10682.1"/>
    <property type="match status" value="1"/>
</dbReference>
<dbReference type="CDD" id="cd13659">
    <property type="entry name" value="PBP2_PotF"/>
    <property type="match status" value="1"/>
</dbReference>
<dbReference type="PRINTS" id="PR00909">
    <property type="entry name" value="SPERMDNBNDNG"/>
</dbReference>
<dbReference type="SUPFAM" id="SSF53850">
    <property type="entry name" value="Periplasmic binding protein-like II"/>
    <property type="match status" value="1"/>
</dbReference>
<dbReference type="EMBL" id="MJAO01000001">
    <property type="protein sequence ID" value="OKB68686.1"/>
    <property type="molecule type" value="Genomic_DNA"/>
</dbReference>
<comment type="function">
    <text evidence="6">Required for the activity of the bacterial periplasmic transport system of putrescine.</text>
</comment>
<dbReference type="PANTHER" id="PTHR30222:SF18">
    <property type="entry name" value="BIFUNCTIONAL POLYHYDROXYBUTYRATE SYNTHASE _ ABC TRANSPORTER PERIPLASMIC BINDING PROTEIN-RELATED"/>
    <property type="match status" value="1"/>
</dbReference>
<evidence type="ECO:0000313" key="9">
    <source>
        <dbReference type="Proteomes" id="UP000185770"/>
    </source>
</evidence>
<dbReference type="RefSeq" id="WP_073528757.1">
    <property type="nucleotide sequence ID" value="NZ_MJAO01000001.1"/>
</dbReference>
<accession>A0A1Q4P6C8</accession>